<accession>A0ABN4L1Z2</accession>
<name>A0ABN4L1Z2_VIBHA</name>
<dbReference type="RefSeq" id="WP_061065627.1">
    <property type="nucleotide sequence ID" value="NZ_CP014038.2"/>
</dbReference>
<dbReference type="InterPro" id="IPR047679">
    <property type="entry name" value="BREX_BrxC"/>
</dbReference>
<gene>
    <name evidence="1" type="primary">brxC</name>
    <name evidence="1" type="ORF">AL538_12645</name>
</gene>
<sequence>MLNREIYKLDPLESKLANNGVAEVKDDLSKGALETLDYELRTFVCSGAYAKGMVDILSNYLRNVKSLGEQPAVWISGFFGSGKSHLAKMLRTLWVNQKMESGADARSLVELPEDIREYLDELSTLGESQGGLHAASGTLGAGAEDKVRLALLAIIFKSAGLSEQYHLAQFELWLRNEGVLEEVKSYIAQHAKGREGEDLWQKELRSLHVSPVMGSALLHAMPTLGSNVTEVRDMLRAQFKIVHDVSNTEMVQSIVDALSVNGEMPLTLVVLDEVQQYIADDPDRAHLVQETVETCCKAGALKSKLLFVATGQSALSGLQNLQRLMGRFQISVQLEDTDVDAVIRKVILQKKETARSDIESVVQTNLGEINRHLSGSVIEAHKDDEQWMVADYPLLPVRRRFWEKVLPALDKTGTGSQLRNQLRVVHEATKSTALKPLGSVVPADFIFEQIAINLLQNGVIGKEIYEKIARFKAGDEDSVLQGRVLSLILLISKLPTDINHGIASTEAFLADLMLDHLSEGKHELRAKLPSLIQALVDAGDLLPMNTSAGVEFRLQTLESQQWHDTFKQQQTDLRGNPQRLETFRSLEIKNNVNKALGLGSVNQGVSNESRKINVCFEPDLPSDAKKHLYAHVLECKDKSFETAVRSASPDDATIFIHVPDIRRNELVSAIVDYKAAETTLEVSGIPSTDAGKDARSAMEHRKYEAERTKKLIIKEIVDGIQVQMAGGSEVLGETLAEQFQSAGKKACERLYNEFKQADQKGWDKVFERASKHADANALEAVGHNDEVEKHPVCAAIKRYIGVAKTGAEVREHFMSAPYGWPKDTVDGVLYTLLAAGVLKASDSQERSVDAKSLERGKVSQTNFRPETVSLTPRQMASVRSFINAIGLQCLNGEEQSKLSEAIEHAKQLARKAGGDAPLPLPPKTEVLSQVERLSGNEQLMAAYEHHGQIIEEVERWKALGEKVAARQSQWSELKAALRYCSSLSGYDELTEEKQAIERNRSLLAEPNPVQPLLKQVIEKIRIAILKKYEDFQAEYTECLKDLQDDPIWNQLTSAQQEQLLKKHHLDNLEMAPLSDNDRVLDCIENTSLEQWSDKTSALAGRFSRMRQEAVDMLVPKAKIVQLPKSVIETEAELDAWLERVREEVMAALAENRPASLK</sequence>
<dbReference type="InterPro" id="IPR027417">
    <property type="entry name" value="P-loop_NTPase"/>
</dbReference>
<evidence type="ECO:0000313" key="2">
    <source>
        <dbReference type="Proteomes" id="UP000067422"/>
    </source>
</evidence>
<evidence type="ECO:0000313" key="1">
    <source>
        <dbReference type="EMBL" id="AMF98506.1"/>
    </source>
</evidence>
<organism evidence="1 2">
    <name type="scientific">Vibrio harveyi</name>
    <name type="common">Beneckea harveyi</name>
    <dbReference type="NCBI Taxonomy" id="669"/>
    <lineage>
        <taxon>Bacteria</taxon>
        <taxon>Pseudomonadati</taxon>
        <taxon>Pseudomonadota</taxon>
        <taxon>Gammaproteobacteria</taxon>
        <taxon>Vibrionales</taxon>
        <taxon>Vibrionaceae</taxon>
        <taxon>Vibrio</taxon>
    </lineage>
</organism>
<reference evidence="1" key="1">
    <citation type="submission" date="2018-01" db="EMBL/GenBank/DDBJ databases">
        <title>FDA dAtabase for Regulatory Grade micrObial Sequences (FDA-ARGOS): Supporting development and validation of Infectious Disease Dx tests.</title>
        <authorList>
            <person name="Hoffmann M."/>
            <person name="Allard M."/>
            <person name="Evans P."/>
            <person name="Brown E."/>
            <person name="Tallon L."/>
            <person name="Sadzewicz L."/>
            <person name="Sengamalay N."/>
            <person name="Ott S."/>
            <person name="Godinez A."/>
            <person name="Nagaraj S."/>
            <person name="Vyas G."/>
            <person name="Aluvathingal J."/>
            <person name="Nadendla S."/>
            <person name="Geyer C."/>
            <person name="Sichtig H."/>
        </authorList>
    </citation>
    <scope>NUCLEOTIDE SEQUENCE</scope>
    <source>
        <strain evidence="1">FDAARGOS_107</strain>
    </source>
</reference>
<dbReference type="SUPFAM" id="SSF52540">
    <property type="entry name" value="P-loop containing nucleoside triphosphate hydrolases"/>
    <property type="match status" value="1"/>
</dbReference>
<proteinExistence type="predicted"/>
<keyword evidence="2" id="KW-1185">Reference proteome</keyword>
<dbReference type="NCBIfam" id="NF033441">
    <property type="entry name" value="BREX_BrxC"/>
    <property type="match status" value="1"/>
</dbReference>
<protein>
    <submittedName>
        <fullName evidence="1">BREX system P-loop protein BrxC</fullName>
    </submittedName>
</protein>
<dbReference type="EMBL" id="CP014038">
    <property type="protein sequence ID" value="AMF98506.1"/>
    <property type="molecule type" value="Genomic_DNA"/>
</dbReference>
<dbReference type="Proteomes" id="UP000067422">
    <property type="component" value="Chromosome 1"/>
</dbReference>